<dbReference type="Pfam" id="PF04280">
    <property type="entry name" value="Tim44"/>
    <property type="match status" value="1"/>
</dbReference>
<evidence type="ECO:0000256" key="1">
    <source>
        <dbReference type="SAM" id="MobiDB-lite"/>
    </source>
</evidence>
<proteinExistence type="predicted"/>
<feature type="region of interest" description="Disordered" evidence="1">
    <location>
        <begin position="29"/>
        <end position="60"/>
    </location>
</feature>
<feature type="transmembrane region" description="Helical" evidence="2">
    <location>
        <begin position="99"/>
        <end position="120"/>
    </location>
</feature>
<evidence type="ECO:0000259" key="3">
    <source>
        <dbReference type="SMART" id="SM00978"/>
    </source>
</evidence>
<protein>
    <submittedName>
        <fullName evidence="7">Tim44-like domain containing protein</fullName>
    </submittedName>
</protein>
<dbReference type="PANTHER" id="PTHR41542:SF1">
    <property type="entry name" value="BLL5807 PROTEIN"/>
    <property type="match status" value="1"/>
</dbReference>
<feature type="compositionally biased region" description="Polar residues" evidence="1">
    <location>
        <begin position="34"/>
        <end position="46"/>
    </location>
</feature>
<evidence type="ECO:0000313" key="7">
    <source>
        <dbReference type="EMBL" id="CAB4221067.1"/>
    </source>
</evidence>
<organism evidence="7">
    <name type="scientific">uncultured Caudovirales phage</name>
    <dbReference type="NCBI Taxonomy" id="2100421"/>
    <lineage>
        <taxon>Viruses</taxon>
        <taxon>Duplodnaviria</taxon>
        <taxon>Heunggongvirae</taxon>
        <taxon>Uroviricota</taxon>
        <taxon>Caudoviricetes</taxon>
        <taxon>Peduoviridae</taxon>
        <taxon>Maltschvirus</taxon>
        <taxon>Maltschvirus maltsch</taxon>
    </lineage>
</organism>
<gene>
    <name evidence="6" type="ORF">UFOVP1146_5</name>
    <name evidence="7" type="ORF">UFOVP1638_140</name>
    <name evidence="4" type="ORF">UFOVP812_338</name>
    <name evidence="5" type="ORF">UFOVP818_227</name>
</gene>
<dbReference type="InterPro" id="IPR032710">
    <property type="entry name" value="NTF2-like_dom_sf"/>
</dbReference>
<dbReference type="Gene3D" id="3.10.450.240">
    <property type="match status" value="1"/>
</dbReference>
<dbReference type="EMBL" id="LR797502">
    <property type="protein sequence ID" value="CAB4221067.1"/>
    <property type="molecule type" value="Genomic_DNA"/>
</dbReference>
<dbReference type="InterPro" id="IPR007379">
    <property type="entry name" value="Tim44-like_dom"/>
</dbReference>
<feature type="compositionally biased region" description="Low complexity" evidence="1">
    <location>
        <begin position="47"/>
        <end position="60"/>
    </location>
</feature>
<keyword evidence="2" id="KW-1133">Transmembrane helix</keyword>
<dbReference type="EMBL" id="LR796776">
    <property type="protein sequence ID" value="CAB4165691.1"/>
    <property type="molecule type" value="Genomic_DNA"/>
</dbReference>
<feature type="domain" description="Tim44-like" evidence="3">
    <location>
        <begin position="151"/>
        <end position="284"/>
    </location>
</feature>
<sequence>MKTLLILALTIMISVGFCPSQAEAAKRLGGGNSTGMQRQTVTPQKSAATAGAPAAPVTPAAPAAPAGNRWLGPIAGLAAGVGLGYLFSQGGFGGIGSIISTLLIGLLVFGGVMLAIRFFMKSPAPREPAGGVSNYSMLEQESVIGQSRTTSNISTDPNIPYDFDSVNFIKHAKLSFINLQKANDDNDIEMLRDMSTDEMFAVFKSQIELRRGVHQHTDVVTLNAELLEVVVETVQHVQMYVASVRFVGQIQDDGETVAVAFEEVWNLQKPITGSSGWTLAGIQQVNAA</sequence>
<evidence type="ECO:0000256" key="2">
    <source>
        <dbReference type="SAM" id="Phobius"/>
    </source>
</evidence>
<feature type="transmembrane region" description="Helical" evidence="2">
    <location>
        <begin position="70"/>
        <end position="87"/>
    </location>
</feature>
<evidence type="ECO:0000313" key="4">
    <source>
        <dbReference type="EMBL" id="CAB4164069.1"/>
    </source>
</evidence>
<keyword evidence="2" id="KW-0472">Membrane</keyword>
<evidence type="ECO:0000313" key="5">
    <source>
        <dbReference type="EMBL" id="CAB4165691.1"/>
    </source>
</evidence>
<evidence type="ECO:0000313" key="6">
    <source>
        <dbReference type="EMBL" id="CAB4186611.1"/>
    </source>
</evidence>
<accession>A0A6J5T327</accession>
<dbReference type="SMART" id="SM00978">
    <property type="entry name" value="Tim44"/>
    <property type="match status" value="1"/>
</dbReference>
<dbReference type="EMBL" id="LR796758">
    <property type="protein sequence ID" value="CAB4164069.1"/>
    <property type="molecule type" value="Genomic_DNA"/>
</dbReference>
<dbReference type="EMBL" id="LR797099">
    <property type="protein sequence ID" value="CAB4186611.1"/>
    <property type="molecule type" value="Genomic_DNA"/>
</dbReference>
<dbReference type="PANTHER" id="PTHR41542">
    <property type="entry name" value="BLL5807 PROTEIN"/>
    <property type="match status" value="1"/>
</dbReference>
<keyword evidence="2" id="KW-0812">Transmembrane</keyword>
<name>A0A6J5T327_9CAUD</name>
<reference evidence="7" key="1">
    <citation type="submission" date="2020-05" db="EMBL/GenBank/DDBJ databases">
        <authorList>
            <person name="Chiriac C."/>
            <person name="Salcher M."/>
            <person name="Ghai R."/>
            <person name="Kavagutti S V."/>
        </authorList>
    </citation>
    <scope>NUCLEOTIDE SEQUENCE</scope>
</reference>
<dbReference type="SUPFAM" id="SSF54427">
    <property type="entry name" value="NTF2-like"/>
    <property type="match status" value="1"/>
</dbReference>